<dbReference type="RefSeq" id="WP_188369682.1">
    <property type="nucleotide sequence ID" value="NZ_BMFH01000001.1"/>
</dbReference>
<protein>
    <recommendedName>
        <fullName evidence="3">Alpha/beta hydrolase</fullName>
    </recommendedName>
</protein>
<evidence type="ECO:0000313" key="2">
    <source>
        <dbReference type="Proteomes" id="UP000625780"/>
    </source>
</evidence>
<sequence length="181" mass="20450">MAEKLVILSDMWGSKKGLWITSYLGYLQQYFDIQFHDTQQLADVDLVMLTSEELYKAFSEGGKDIAVKQLLKKEKKPAHYLTFCAGGTVTWLAAEQGLPIKSLYAVSPIDLPLDGTPPACPVRLLYGENDKDLPTKEWAREKGVSLEIMPQFGHELYSDEKIIQKVCLSLLEAVIHKKFQL</sequence>
<organism evidence="1 2">
    <name type="scientific">Muriicola marianensis</name>
    <dbReference type="NCBI Taxonomy" id="1324801"/>
    <lineage>
        <taxon>Bacteria</taxon>
        <taxon>Pseudomonadati</taxon>
        <taxon>Bacteroidota</taxon>
        <taxon>Flavobacteriia</taxon>
        <taxon>Flavobacteriales</taxon>
        <taxon>Flavobacteriaceae</taxon>
        <taxon>Muriicola</taxon>
    </lineage>
</organism>
<evidence type="ECO:0000313" key="1">
    <source>
        <dbReference type="EMBL" id="GGD45850.1"/>
    </source>
</evidence>
<dbReference type="EMBL" id="BMFH01000001">
    <property type="protein sequence ID" value="GGD45850.1"/>
    <property type="molecule type" value="Genomic_DNA"/>
</dbReference>
<name>A0ABQ1QTR9_9FLAO</name>
<dbReference type="SUPFAM" id="SSF53474">
    <property type="entry name" value="alpha/beta-Hydrolases"/>
    <property type="match status" value="1"/>
</dbReference>
<dbReference type="Proteomes" id="UP000625780">
    <property type="component" value="Unassembled WGS sequence"/>
</dbReference>
<reference evidence="2" key="1">
    <citation type="journal article" date="2019" name="Int. J. Syst. Evol. Microbiol.">
        <title>The Global Catalogue of Microorganisms (GCM) 10K type strain sequencing project: providing services to taxonomists for standard genome sequencing and annotation.</title>
        <authorList>
            <consortium name="The Broad Institute Genomics Platform"/>
            <consortium name="The Broad Institute Genome Sequencing Center for Infectious Disease"/>
            <person name="Wu L."/>
            <person name="Ma J."/>
        </authorList>
    </citation>
    <scope>NUCLEOTIDE SEQUENCE [LARGE SCALE GENOMIC DNA]</scope>
    <source>
        <strain evidence="2">CGMCC 1.12606</strain>
    </source>
</reference>
<dbReference type="Gene3D" id="3.40.50.1820">
    <property type="entry name" value="alpha/beta hydrolase"/>
    <property type="match status" value="1"/>
</dbReference>
<gene>
    <name evidence="1" type="ORF">GCM10011361_11010</name>
</gene>
<evidence type="ECO:0008006" key="3">
    <source>
        <dbReference type="Google" id="ProtNLM"/>
    </source>
</evidence>
<proteinExistence type="predicted"/>
<dbReference type="InterPro" id="IPR029058">
    <property type="entry name" value="AB_hydrolase_fold"/>
</dbReference>
<accession>A0ABQ1QTR9</accession>
<keyword evidence="2" id="KW-1185">Reference proteome</keyword>
<comment type="caution">
    <text evidence="1">The sequence shown here is derived from an EMBL/GenBank/DDBJ whole genome shotgun (WGS) entry which is preliminary data.</text>
</comment>